<dbReference type="OrthoDB" id="9777268at2"/>
<dbReference type="Proteomes" id="UP000184050">
    <property type="component" value="Unassembled WGS sequence"/>
</dbReference>
<accession>A0A1M6JKT3</accession>
<gene>
    <name evidence="3" type="ORF">SAMN05444280_12063</name>
</gene>
<evidence type="ECO:0000313" key="3">
    <source>
        <dbReference type="EMBL" id="SHJ47289.1"/>
    </source>
</evidence>
<dbReference type="InterPro" id="IPR036280">
    <property type="entry name" value="Multihaem_cyt_sf"/>
</dbReference>
<protein>
    <submittedName>
        <fullName evidence="3">Uncharacterized protein</fullName>
    </submittedName>
</protein>
<proteinExistence type="predicted"/>
<dbReference type="PANTHER" id="PTHR35038">
    <property type="entry name" value="DISSIMILATORY SULFITE REDUCTASE SIRA"/>
    <property type="match status" value="1"/>
</dbReference>
<evidence type="ECO:0000256" key="1">
    <source>
        <dbReference type="ARBA" id="ARBA00022729"/>
    </source>
</evidence>
<dbReference type="Gene3D" id="1.10.1130.10">
    <property type="entry name" value="Flavocytochrome C3, Chain A"/>
    <property type="match status" value="1"/>
</dbReference>
<dbReference type="InterPro" id="IPR051829">
    <property type="entry name" value="Multiheme_Cytochr_ET"/>
</dbReference>
<evidence type="ECO:0000256" key="2">
    <source>
        <dbReference type="SAM" id="SignalP"/>
    </source>
</evidence>
<organism evidence="3 4">
    <name type="scientific">Tangfeifania diversioriginum</name>
    <dbReference type="NCBI Taxonomy" id="1168035"/>
    <lineage>
        <taxon>Bacteria</taxon>
        <taxon>Pseudomonadati</taxon>
        <taxon>Bacteroidota</taxon>
        <taxon>Bacteroidia</taxon>
        <taxon>Marinilabiliales</taxon>
        <taxon>Prolixibacteraceae</taxon>
        <taxon>Tangfeifania</taxon>
    </lineage>
</organism>
<name>A0A1M6JKT3_9BACT</name>
<reference evidence="3 4" key="1">
    <citation type="submission" date="2016-11" db="EMBL/GenBank/DDBJ databases">
        <authorList>
            <person name="Jaros S."/>
            <person name="Januszkiewicz K."/>
            <person name="Wedrychowicz H."/>
        </authorList>
    </citation>
    <scope>NUCLEOTIDE SEQUENCE [LARGE SCALE GENOMIC DNA]</scope>
    <source>
        <strain evidence="3 4">DSM 27063</strain>
    </source>
</reference>
<dbReference type="STRING" id="1168035.SAMN05444280_12063"/>
<dbReference type="RefSeq" id="WP_139279578.1">
    <property type="nucleotide sequence ID" value="NZ_FQZE01000020.1"/>
</dbReference>
<dbReference type="SUPFAM" id="SSF48695">
    <property type="entry name" value="Multiheme cytochromes"/>
    <property type="match status" value="1"/>
</dbReference>
<dbReference type="PROSITE" id="PS51257">
    <property type="entry name" value="PROKAR_LIPOPROTEIN"/>
    <property type="match status" value="1"/>
</dbReference>
<sequence length="351" mass="37752">MKYTFNFKLILSVCLCAFLAASCVKEGPMGPPGEDGADGADGRDGVDGNVTCLVCHASDNIESINAEFAMSGHFSGEKAVAYAGSRQGCAECHSHEGFVQYAEFGEVMGDITNPSAWQCNTCHGIHETFEGEDYALRLNDPVSAVYLEDIDASATMDLIGNNNLCATCHQTRTPEPNLETPGEETFNIGSSHYGPHHGPQANIVLGVGFAEIDGTANYPEQGSSYHYNEDASCIGCHMGEYENGGGHTWKANLDACIDCHGSDMDDFNYGNGQALVEAELNKLRDKLLELGVVAGDEENGYHPVTGEYPMLQAQAYFNWIGLVEDRSLGAHNPKYVKALLANTIEALEANE</sequence>
<dbReference type="EMBL" id="FQZE01000020">
    <property type="protein sequence ID" value="SHJ47289.1"/>
    <property type="molecule type" value="Genomic_DNA"/>
</dbReference>
<keyword evidence="4" id="KW-1185">Reference proteome</keyword>
<keyword evidence="1 2" id="KW-0732">Signal</keyword>
<dbReference type="AlphaFoldDB" id="A0A1M6JKT3"/>
<evidence type="ECO:0000313" key="4">
    <source>
        <dbReference type="Proteomes" id="UP000184050"/>
    </source>
</evidence>
<feature type="chain" id="PRO_5012906645" evidence="2">
    <location>
        <begin position="27"/>
        <end position="351"/>
    </location>
</feature>
<feature type="signal peptide" evidence="2">
    <location>
        <begin position="1"/>
        <end position="26"/>
    </location>
</feature>